<dbReference type="InterPro" id="IPR044946">
    <property type="entry name" value="Restrct_endonuc_typeI_TRD_sf"/>
</dbReference>
<comment type="caution">
    <text evidence="3">The sequence shown here is derived from an EMBL/GenBank/DDBJ whole genome shotgun (WGS) entry which is preliminary data.</text>
</comment>
<sequence length="122" mass="13839">MARGKKKETLTPEECLQAALVPVSEQPYKVPDNWCWVPLQTINQYQSSSIDPSKQPETLFELYSVPSSTNDYPEIVMGCEIGSTKQAVKKDDILLCKINPRINRVWKVSQHTENALLASSEW</sequence>
<dbReference type="AlphaFoldDB" id="A0A9D1F9K6"/>
<dbReference type="SUPFAM" id="SSF116734">
    <property type="entry name" value="DNA methylase specificity domain"/>
    <property type="match status" value="1"/>
</dbReference>
<accession>A0A9D1F9K6</accession>
<keyword evidence="1" id="KW-0680">Restriction system</keyword>
<dbReference type="GO" id="GO:0003677">
    <property type="term" value="F:DNA binding"/>
    <property type="evidence" value="ECO:0007669"/>
    <property type="project" value="UniProtKB-KW"/>
</dbReference>
<keyword evidence="3" id="KW-0540">Nuclease</keyword>
<organism evidence="3 4">
    <name type="scientific">Candidatus Avoscillospira avistercoris</name>
    <dbReference type="NCBI Taxonomy" id="2840707"/>
    <lineage>
        <taxon>Bacteria</taxon>
        <taxon>Bacillati</taxon>
        <taxon>Bacillota</taxon>
        <taxon>Clostridia</taxon>
        <taxon>Eubacteriales</taxon>
        <taxon>Oscillospiraceae</taxon>
        <taxon>Oscillospiraceae incertae sedis</taxon>
        <taxon>Candidatus Avoscillospira</taxon>
    </lineage>
</organism>
<evidence type="ECO:0000256" key="2">
    <source>
        <dbReference type="ARBA" id="ARBA00023125"/>
    </source>
</evidence>
<evidence type="ECO:0000256" key="1">
    <source>
        <dbReference type="ARBA" id="ARBA00022747"/>
    </source>
</evidence>
<dbReference type="EMBL" id="DVJJ01000083">
    <property type="protein sequence ID" value="HIS64828.1"/>
    <property type="molecule type" value="Genomic_DNA"/>
</dbReference>
<name>A0A9D1F9K6_9FIRM</name>
<feature type="non-terminal residue" evidence="3">
    <location>
        <position position="122"/>
    </location>
</feature>
<protein>
    <submittedName>
        <fullName evidence="3">Restriction endonuclease</fullName>
    </submittedName>
</protein>
<reference evidence="3" key="1">
    <citation type="submission" date="2020-10" db="EMBL/GenBank/DDBJ databases">
        <authorList>
            <person name="Gilroy R."/>
        </authorList>
    </citation>
    <scope>NUCLEOTIDE SEQUENCE</scope>
    <source>
        <strain evidence="3">ChiBcec16-1751</strain>
    </source>
</reference>
<reference evidence="3" key="2">
    <citation type="journal article" date="2021" name="PeerJ">
        <title>Extensive microbial diversity within the chicken gut microbiome revealed by metagenomics and culture.</title>
        <authorList>
            <person name="Gilroy R."/>
            <person name="Ravi A."/>
            <person name="Getino M."/>
            <person name="Pursley I."/>
            <person name="Horton D.L."/>
            <person name="Alikhan N.F."/>
            <person name="Baker D."/>
            <person name="Gharbi K."/>
            <person name="Hall N."/>
            <person name="Watson M."/>
            <person name="Adriaenssens E.M."/>
            <person name="Foster-Nyarko E."/>
            <person name="Jarju S."/>
            <person name="Secka A."/>
            <person name="Antonio M."/>
            <person name="Oren A."/>
            <person name="Chaudhuri R.R."/>
            <person name="La Ragione R."/>
            <person name="Hildebrand F."/>
            <person name="Pallen M.J."/>
        </authorList>
    </citation>
    <scope>NUCLEOTIDE SEQUENCE</scope>
    <source>
        <strain evidence="3">ChiBcec16-1751</strain>
    </source>
</reference>
<evidence type="ECO:0000313" key="4">
    <source>
        <dbReference type="Proteomes" id="UP000886741"/>
    </source>
</evidence>
<dbReference type="Gene3D" id="3.90.220.20">
    <property type="entry name" value="DNA methylase specificity domains"/>
    <property type="match status" value="1"/>
</dbReference>
<keyword evidence="3" id="KW-0378">Hydrolase</keyword>
<keyword evidence="2" id="KW-0238">DNA-binding</keyword>
<gene>
    <name evidence="3" type="ORF">IAA83_05590</name>
</gene>
<evidence type="ECO:0000313" key="3">
    <source>
        <dbReference type="EMBL" id="HIS64828.1"/>
    </source>
</evidence>
<proteinExistence type="predicted"/>
<dbReference type="Proteomes" id="UP000886741">
    <property type="component" value="Unassembled WGS sequence"/>
</dbReference>
<keyword evidence="3" id="KW-0255">Endonuclease</keyword>
<dbReference type="GO" id="GO:0004519">
    <property type="term" value="F:endonuclease activity"/>
    <property type="evidence" value="ECO:0007669"/>
    <property type="project" value="UniProtKB-KW"/>
</dbReference>
<dbReference type="GO" id="GO:0009307">
    <property type="term" value="P:DNA restriction-modification system"/>
    <property type="evidence" value="ECO:0007669"/>
    <property type="project" value="UniProtKB-KW"/>
</dbReference>